<evidence type="ECO:0000256" key="1">
    <source>
        <dbReference type="ARBA" id="ARBA00022723"/>
    </source>
</evidence>
<reference evidence="6" key="1">
    <citation type="submission" date="2022-10" db="EMBL/GenBank/DDBJ databases">
        <title>Adaptive evolution leads to modifications in subtelomeric GC content in a zoonotic Cryptosporidium species.</title>
        <authorList>
            <person name="Li J."/>
            <person name="Feng Y."/>
            <person name="Xiao L."/>
        </authorList>
    </citation>
    <scope>NUCLEOTIDE SEQUENCE</scope>
    <source>
        <strain evidence="6">25894</strain>
    </source>
</reference>
<dbReference type="Gene3D" id="4.10.1000.10">
    <property type="entry name" value="Zinc finger, CCCH-type"/>
    <property type="match status" value="1"/>
</dbReference>
<keyword evidence="1 4" id="KW-0479">Metal-binding</keyword>
<evidence type="ECO:0000256" key="4">
    <source>
        <dbReference type="PROSITE-ProRule" id="PRU00723"/>
    </source>
</evidence>
<dbReference type="PANTHER" id="PTHR14493:SF50">
    <property type="entry name" value="RING FINGER PROTEIN UNKEMPT"/>
    <property type="match status" value="1"/>
</dbReference>
<keyword evidence="3 4" id="KW-0862">Zinc</keyword>
<keyword evidence="2 4" id="KW-0863">Zinc-finger</keyword>
<dbReference type="Proteomes" id="UP001071777">
    <property type="component" value="Unassembled WGS sequence"/>
</dbReference>
<comment type="caution">
    <text evidence="6">The sequence shown here is derived from an EMBL/GenBank/DDBJ whole genome shotgun (WGS) entry which is preliminary data.</text>
</comment>
<evidence type="ECO:0000313" key="6">
    <source>
        <dbReference type="EMBL" id="KAJ1611948.1"/>
    </source>
</evidence>
<evidence type="ECO:0000256" key="2">
    <source>
        <dbReference type="ARBA" id="ARBA00022771"/>
    </source>
</evidence>
<accession>A0ABQ8P8N8</accession>
<dbReference type="PROSITE" id="PS50103">
    <property type="entry name" value="ZF_C3H1"/>
    <property type="match status" value="1"/>
</dbReference>
<feature type="zinc finger region" description="C3H1-type" evidence="4">
    <location>
        <begin position="64"/>
        <end position="90"/>
    </location>
</feature>
<gene>
    <name evidence="6" type="ORF">OJ252_1410</name>
</gene>
<keyword evidence="7" id="KW-1185">Reference proteome</keyword>
<name>A0ABQ8P8N8_9CRYT</name>
<dbReference type="EMBL" id="JAPCXB010000052">
    <property type="protein sequence ID" value="KAJ1611948.1"/>
    <property type="molecule type" value="Genomic_DNA"/>
</dbReference>
<organism evidence="6 7">
    <name type="scientific">Cryptosporidium canis</name>
    <dbReference type="NCBI Taxonomy" id="195482"/>
    <lineage>
        <taxon>Eukaryota</taxon>
        <taxon>Sar</taxon>
        <taxon>Alveolata</taxon>
        <taxon>Apicomplexa</taxon>
        <taxon>Conoidasida</taxon>
        <taxon>Coccidia</taxon>
        <taxon>Eucoccidiorida</taxon>
        <taxon>Eimeriorina</taxon>
        <taxon>Cryptosporidiidae</taxon>
        <taxon>Cryptosporidium</taxon>
    </lineage>
</organism>
<dbReference type="PANTHER" id="PTHR14493">
    <property type="entry name" value="UNKEMPT FAMILY MEMBER"/>
    <property type="match status" value="1"/>
</dbReference>
<evidence type="ECO:0000259" key="5">
    <source>
        <dbReference type="PROSITE" id="PS50103"/>
    </source>
</evidence>
<sequence length="337" mass="39314">MRKDRNSLSISTNTIVRRKLGNEANLMEIPHSIIENNTLANHIYGSEDSNKKHYLLTIYELYVFRTVVCSSHLQGKCEHSDSCPFSHCLTWQRRNPNEHYYSPKLCPEICFVKNNEKMNLIRRCRKGKLCTFAHSKEEQLYHPLMYKTKECSLYPNCNRYYCPFSHGVEQIRTPDEVRESIEQVTRNISKGILRDPYTLLSNIVNSRNRANYGIKSNKSNVKSNTDITKSKKKDTFLKSKHQNSTSSSHLINNNPPVEENVINSIWDSVEGWNLNASHLNFHPAFVEIMSFNEQGQHPTNPEFNPCTFNSITFENKYESEYDQIWKEISTECSKKKL</sequence>
<evidence type="ECO:0000313" key="7">
    <source>
        <dbReference type="Proteomes" id="UP001071777"/>
    </source>
</evidence>
<feature type="domain" description="C3H1-type" evidence="5">
    <location>
        <begin position="64"/>
        <end position="90"/>
    </location>
</feature>
<dbReference type="InterPro" id="IPR000571">
    <property type="entry name" value="Znf_CCCH"/>
</dbReference>
<dbReference type="InterPro" id="IPR045234">
    <property type="entry name" value="Unkempt-like"/>
</dbReference>
<evidence type="ECO:0000256" key="3">
    <source>
        <dbReference type="ARBA" id="ARBA00022833"/>
    </source>
</evidence>
<protein>
    <submittedName>
        <fullName evidence="6">CCCH RNA binding domain-containing protein</fullName>
    </submittedName>
</protein>
<proteinExistence type="predicted"/>
<dbReference type="SMART" id="SM00356">
    <property type="entry name" value="ZnF_C3H1"/>
    <property type="match status" value="3"/>
</dbReference>